<evidence type="ECO:0000313" key="7">
    <source>
        <dbReference type="Proteomes" id="UP001277761"/>
    </source>
</evidence>
<dbReference type="GO" id="GO:0004671">
    <property type="term" value="F:protein C-terminal S-isoprenylcysteine carboxyl O-methyltransferase activity"/>
    <property type="evidence" value="ECO:0007669"/>
    <property type="project" value="UniProtKB-EC"/>
</dbReference>
<keyword evidence="4 5" id="KW-0472">Membrane</keyword>
<comment type="caution">
    <text evidence="6">The sequence shown here is derived from an EMBL/GenBank/DDBJ whole genome shotgun (WGS) entry which is preliminary data.</text>
</comment>
<keyword evidence="3 5" id="KW-1133">Transmembrane helix</keyword>
<keyword evidence="2 5" id="KW-0812">Transmembrane</keyword>
<accession>A0ABU4VGS3</accession>
<dbReference type="RefSeq" id="WP_319953185.1">
    <property type="nucleotide sequence ID" value="NZ_JAXAVX010000002.1"/>
</dbReference>
<keyword evidence="6" id="KW-0808">Transferase</keyword>
<organism evidence="6 7">
    <name type="scientific">Patulibacter brassicae</name>
    <dbReference type="NCBI Taxonomy" id="1705717"/>
    <lineage>
        <taxon>Bacteria</taxon>
        <taxon>Bacillati</taxon>
        <taxon>Actinomycetota</taxon>
        <taxon>Thermoleophilia</taxon>
        <taxon>Solirubrobacterales</taxon>
        <taxon>Patulibacteraceae</taxon>
        <taxon>Patulibacter</taxon>
    </lineage>
</organism>
<evidence type="ECO:0000256" key="5">
    <source>
        <dbReference type="SAM" id="Phobius"/>
    </source>
</evidence>
<name>A0ABU4VGS3_9ACTN</name>
<evidence type="ECO:0000256" key="2">
    <source>
        <dbReference type="ARBA" id="ARBA00022692"/>
    </source>
</evidence>
<proteinExistence type="predicted"/>
<dbReference type="Proteomes" id="UP001277761">
    <property type="component" value="Unassembled WGS sequence"/>
</dbReference>
<evidence type="ECO:0000256" key="4">
    <source>
        <dbReference type="ARBA" id="ARBA00023136"/>
    </source>
</evidence>
<evidence type="ECO:0000256" key="3">
    <source>
        <dbReference type="ARBA" id="ARBA00022989"/>
    </source>
</evidence>
<gene>
    <name evidence="6" type="ORF">SK069_05470</name>
</gene>
<feature type="transmembrane region" description="Helical" evidence="5">
    <location>
        <begin position="132"/>
        <end position="159"/>
    </location>
</feature>
<dbReference type="InterPro" id="IPR007318">
    <property type="entry name" value="Phopholipid_MeTrfase"/>
</dbReference>
<sequence length="198" mass="20967">MSLLALLCAIAALVLLVPVRIALQRRWTGSSGVVLAGAAPGPPRTARALMAGGTLLVGAGPLLHLAGLDELAWEPADPFLTRATGFLLAGGGIGWTFWAQVTMRDAWRIGQDDAERLPLVTAGPFATVRHPIYSGMVAIALGITLLDATGPGLLGALLLSAGAILQALRVEEPHLREVHGTAYWDWARRTGRFLPRMR</sequence>
<keyword evidence="7" id="KW-1185">Reference proteome</keyword>
<protein>
    <submittedName>
        <fullName evidence="6">Isoprenylcysteine carboxylmethyltransferase family protein</fullName>
        <ecNumber evidence="6">2.1.1.100</ecNumber>
        <ecNumber evidence="6">2.1.1.334</ecNumber>
    </submittedName>
</protein>
<dbReference type="EC" id="2.1.1.334" evidence="6"/>
<dbReference type="Pfam" id="PF04191">
    <property type="entry name" value="PEMT"/>
    <property type="match status" value="1"/>
</dbReference>
<dbReference type="GO" id="GO:0032259">
    <property type="term" value="P:methylation"/>
    <property type="evidence" value="ECO:0007669"/>
    <property type="project" value="UniProtKB-KW"/>
</dbReference>
<evidence type="ECO:0000313" key="6">
    <source>
        <dbReference type="EMBL" id="MDX8151032.1"/>
    </source>
</evidence>
<feature type="transmembrane region" description="Helical" evidence="5">
    <location>
        <begin position="48"/>
        <end position="67"/>
    </location>
</feature>
<reference evidence="6 7" key="1">
    <citation type="submission" date="2023-11" db="EMBL/GenBank/DDBJ databases">
        <authorList>
            <person name="Xu M."/>
            <person name="Jiang T."/>
        </authorList>
    </citation>
    <scope>NUCLEOTIDE SEQUENCE [LARGE SCALE GENOMIC DNA]</scope>
    <source>
        <strain evidence="6 7">SD</strain>
    </source>
</reference>
<dbReference type="EC" id="2.1.1.100" evidence="6"/>
<keyword evidence="6" id="KW-0489">Methyltransferase</keyword>
<dbReference type="EMBL" id="JAXAVX010000002">
    <property type="protein sequence ID" value="MDX8151032.1"/>
    <property type="molecule type" value="Genomic_DNA"/>
</dbReference>
<feature type="transmembrane region" description="Helical" evidence="5">
    <location>
        <begin position="79"/>
        <end position="98"/>
    </location>
</feature>
<evidence type="ECO:0000256" key="1">
    <source>
        <dbReference type="ARBA" id="ARBA00004127"/>
    </source>
</evidence>
<dbReference type="Gene3D" id="1.20.120.1630">
    <property type="match status" value="1"/>
</dbReference>
<comment type="subcellular location">
    <subcellularLocation>
        <location evidence="1">Endomembrane system</location>
        <topology evidence="1">Multi-pass membrane protein</topology>
    </subcellularLocation>
</comment>